<gene>
    <name evidence="2" type="ORF">HC031_24975</name>
</gene>
<dbReference type="RefSeq" id="WP_167927855.1">
    <property type="nucleotide sequence ID" value="NZ_JAATVY010000023.1"/>
</dbReference>
<dbReference type="InterPro" id="IPR035959">
    <property type="entry name" value="RutC-like_sf"/>
</dbReference>
<dbReference type="Proteomes" id="UP000722989">
    <property type="component" value="Unassembled WGS sequence"/>
</dbReference>
<proteinExistence type="inferred from homology"/>
<sequence>MPREAIVEGDVPLSHLPFSPAVRAGDLVFVSGQASVDDTGAYVEEDFAGEMDRAMRNVERILAAAGATMDDIVQVRSYLGDMSYRDDYNRLYPRYFRTPLPARTTVAGEIGSLKFEIDVIAYAPRHKGDA</sequence>
<comment type="caution">
    <text evidence="2">The sequence shown here is derived from an EMBL/GenBank/DDBJ whole genome shotgun (WGS) entry which is preliminary data.</text>
</comment>
<dbReference type="PANTHER" id="PTHR11803:SF58">
    <property type="entry name" value="PROTEIN HMF1-RELATED"/>
    <property type="match status" value="1"/>
</dbReference>
<name>A0ABX0Y3H8_9ACTN</name>
<dbReference type="CDD" id="cd00448">
    <property type="entry name" value="YjgF_YER057c_UK114_family"/>
    <property type="match status" value="1"/>
</dbReference>
<evidence type="ECO:0000256" key="1">
    <source>
        <dbReference type="ARBA" id="ARBA00010552"/>
    </source>
</evidence>
<reference evidence="2 3" key="1">
    <citation type="submission" date="2020-03" db="EMBL/GenBank/DDBJ databases">
        <title>WGS of the type strain of Planosporangium spp.</title>
        <authorList>
            <person name="Thawai C."/>
        </authorList>
    </citation>
    <scope>NUCLEOTIDE SEQUENCE [LARGE SCALE GENOMIC DNA]</scope>
    <source>
        <strain evidence="2 3">TBRC 5610</strain>
    </source>
</reference>
<accession>A0ABX0Y3H8</accession>
<evidence type="ECO:0000313" key="3">
    <source>
        <dbReference type="Proteomes" id="UP000722989"/>
    </source>
</evidence>
<evidence type="ECO:0000313" key="2">
    <source>
        <dbReference type="EMBL" id="NJC72945.1"/>
    </source>
</evidence>
<dbReference type="SUPFAM" id="SSF55298">
    <property type="entry name" value="YjgF-like"/>
    <property type="match status" value="1"/>
</dbReference>
<dbReference type="EMBL" id="JAATVY010000023">
    <property type="protein sequence ID" value="NJC72945.1"/>
    <property type="molecule type" value="Genomic_DNA"/>
</dbReference>
<dbReference type="Gene3D" id="3.30.1330.40">
    <property type="entry name" value="RutC-like"/>
    <property type="match status" value="1"/>
</dbReference>
<organism evidence="2 3">
    <name type="scientific">Planosporangium thailandense</name>
    <dbReference type="NCBI Taxonomy" id="765197"/>
    <lineage>
        <taxon>Bacteria</taxon>
        <taxon>Bacillati</taxon>
        <taxon>Actinomycetota</taxon>
        <taxon>Actinomycetes</taxon>
        <taxon>Micromonosporales</taxon>
        <taxon>Micromonosporaceae</taxon>
        <taxon>Planosporangium</taxon>
    </lineage>
</organism>
<comment type="similarity">
    <text evidence="1">Belongs to the RutC family.</text>
</comment>
<keyword evidence="3" id="KW-1185">Reference proteome</keyword>
<dbReference type="InterPro" id="IPR006175">
    <property type="entry name" value="YjgF/YER057c/UK114"/>
</dbReference>
<dbReference type="PANTHER" id="PTHR11803">
    <property type="entry name" value="2-IMINOBUTANOATE/2-IMINOPROPANOATE DEAMINASE RIDA"/>
    <property type="match status" value="1"/>
</dbReference>
<dbReference type="Pfam" id="PF01042">
    <property type="entry name" value="Ribonuc_L-PSP"/>
    <property type="match status" value="1"/>
</dbReference>
<protein>
    <submittedName>
        <fullName evidence="2">RidA family protein</fullName>
    </submittedName>
</protein>